<keyword evidence="2" id="KW-1185">Reference proteome</keyword>
<dbReference type="InterPro" id="IPR021390">
    <property type="entry name" value="DUF3025"/>
</dbReference>
<name>A0ABV8ZLW7_9NEIS</name>
<proteinExistence type="predicted"/>
<accession>A0ABV8ZLW7</accession>
<evidence type="ECO:0000313" key="2">
    <source>
        <dbReference type="Proteomes" id="UP001595999"/>
    </source>
</evidence>
<dbReference type="EMBL" id="JBHSEK010000001">
    <property type="protein sequence ID" value="MFC4488449.1"/>
    <property type="molecule type" value="Genomic_DNA"/>
</dbReference>
<dbReference type="Proteomes" id="UP001595999">
    <property type="component" value="Unassembled WGS sequence"/>
</dbReference>
<sequence>MSTVSAWQTDYLSHPLYLPVRNAAALIAPTTWPEQADYDQLLRRYRRQRPDALPPQLRFACDLEPEAYYEMHIGHTGEVPTRRGNWHDWFNALAWLAWPLSKQALNRRHLRAIARGETKRGPLRDAATLLDECGIIIAVADPAFSRMLDDMEWQRLFLEHRGDWGQRIDVHAIGHALFEVGLRPHIGWCGKALPLQVPTEFFAWEEARRLAYLDEALARRLDDDGFMPAPRALWPLPLLGIPGWWPDNENPAFYDNRDYFRPTRRAKSSSVTD</sequence>
<gene>
    <name evidence="1" type="ORF">ACFO0R_02345</name>
</gene>
<dbReference type="RefSeq" id="WP_378124048.1">
    <property type="nucleotide sequence ID" value="NZ_JAJOHW010000035.1"/>
</dbReference>
<dbReference type="Pfam" id="PF11227">
    <property type="entry name" value="DUF3025"/>
    <property type="match status" value="1"/>
</dbReference>
<protein>
    <submittedName>
        <fullName evidence="1">DUF3025 domain-containing protein</fullName>
    </submittedName>
</protein>
<organism evidence="1 2">
    <name type="scientific">Chromobacterium aquaticum</name>
    <dbReference type="NCBI Taxonomy" id="467180"/>
    <lineage>
        <taxon>Bacteria</taxon>
        <taxon>Pseudomonadati</taxon>
        <taxon>Pseudomonadota</taxon>
        <taxon>Betaproteobacteria</taxon>
        <taxon>Neisseriales</taxon>
        <taxon>Chromobacteriaceae</taxon>
        <taxon>Chromobacterium</taxon>
    </lineage>
</organism>
<reference evidence="2" key="1">
    <citation type="journal article" date="2019" name="Int. J. Syst. Evol. Microbiol.">
        <title>The Global Catalogue of Microorganisms (GCM) 10K type strain sequencing project: providing services to taxonomists for standard genome sequencing and annotation.</title>
        <authorList>
            <consortium name="The Broad Institute Genomics Platform"/>
            <consortium name="The Broad Institute Genome Sequencing Center for Infectious Disease"/>
            <person name="Wu L."/>
            <person name="Ma J."/>
        </authorList>
    </citation>
    <scope>NUCLEOTIDE SEQUENCE [LARGE SCALE GENOMIC DNA]</scope>
    <source>
        <strain evidence="2">CGMCC 4.7608</strain>
    </source>
</reference>
<evidence type="ECO:0000313" key="1">
    <source>
        <dbReference type="EMBL" id="MFC4488449.1"/>
    </source>
</evidence>
<comment type="caution">
    <text evidence="1">The sequence shown here is derived from an EMBL/GenBank/DDBJ whole genome shotgun (WGS) entry which is preliminary data.</text>
</comment>